<dbReference type="CDD" id="cd11660">
    <property type="entry name" value="SANT_TRF"/>
    <property type="match status" value="1"/>
</dbReference>
<dbReference type="InterPro" id="IPR031105">
    <property type="entry name" value="TRP_plant"/>
</dbReference>
<dbReference type="PROSITE" id="PS51294">
    <property type="entry name" value="HTH_MYB"/>
    <property type="match status" value="1"/>
</dbReference>
<dbReference type="PANTHER" id="PTHR21717:SF70">
    <property type="entry name" value="TELOMERE REPEAT-BINDING PROTEIN 2-RELATED"/>
    <property type="match status" value="1"/>
</dbReference>
<evidence type="ECO:0000256" key="2">
    <source>
        <dbReference type="SAM" id="MobiDB-lite"/>
    </source>
</evidence>
<dbReference type="EMBL" id="GDJX01021365">
    <property type="protein sequence ID" value="JAT46571.1"/>
    <property type="molecule type" value="Transcribed_RNA"/>
</dbReference>
<name>A0A1D1XW28_9ARAE</name>
<gene>
    <name evidence="6" type="primary">TRP3_0</name>
    <name evidence="6" type="ORF">g.98516</name>
</gene>
<evidence type="ECO:0000313" key="6">
    <source>
        <dbReference type="EMBL" id="JAT46571.1"/>
    </source>
</evidence>
<dbReference type="PROSITE" id="PS50090">
    <property type="entry name" value="MYB_LIKE"/>
    <property type="match status" value="1"/>
</dbReference>
<feature type="domain" description="Ubiquitin-like" evidence="3">
    <location>
        <begin position="413"/>
        <end position="483"/>
    </location>
</feature>
<dbReference type="PROSITE" id="PS50053">
    <property type="entry name" value="UBIQUITIN_2"/>
    <property type="match status" value="1"/>
</dbReference>
<dbReference type="InterPro" id="IPR029071">
    <property type="entry name" value="Ubiquitin-like_domsf"/>
</dbReference>
<dbReference type="Pfam" id="PF23603">
    <property type="entry name" value="Ubiquitin_TPR1"/>
    <property type="match status" value="1"/>
</dbReference>
<dbReference type="GO" id="GO:0042162">
    <property type="term" value="F:telomeric DNA binding"/>
    <property type="evidence" value="ECO:0007669"/>
    <property type="project" value="UniProtKB-ARBA"/>
</dbReference>
<dbReference type="PANTHER" id="PTHR21717">
    <property type="entry name" value="TELOMERIC REPEAT BINDING PROTEIN"/>
    <property type="match status" value="1"/>
</dbReference>
<feature type="region of interest" description="Disordered" evidence="2">
    <location>
        <begin position="546"/>
        <end position="570"/>
    </location>
</feature>
<dbReference type="CDD" id="cd17039">
    <property type="entry name" value="Ubl_ubiquitin_like"/>
    <property type="match status" value="1"/>
</dbReference>
<dbReference type="SUPFAM" id="SSF54236">
    <property type="entry name" value="Ubiquitin-like"/>
    <property type="match status" value="1"/>
</dbReference>
<feature type="region of interest" description="Disordered" evidence="2">
    <location>
        <begin position="491"/>
        <end position="517"/>
    </location>
</feature>
<feature type="compositionally biased region" description="Polar residues" evidence="2">
    <location>
        <begin position="494"/>
        <end position="506"/>
    </location>
</feature>
<feature type="region of interest" description="Disordered" evidence="2">
    <location>
        <begin position="240"/>
        <end position="259"/>
    </location>
</feature>
<feature type="domain" description="Myb-like" evidence="4">
    <location>
        <begin position="604"/>
        <end position="659"/>
    </location>
</feature>
<dbReference type="Gene3D" id="1.10.246.220">
    <property type="match status" value="1"/>
</dbReference>
<sequence>MVLQRRLDYGFNGYQAPIMPRRPRSARGNRSAGKKVVDNRMCAFDLLATVAGKLLLEENSLAPSNTTAGVSKPSFLDDNVKEEQQDEVKSFKFGLFDQGSSDEGIQVSEIGSRRQSRVFTLKECSQVSSTAGLSPRPIALKPDPSEEVASAEESVFNRHKDELGSIPGTTRGKFMSERRSPVFEGSHRANVEDGIPSPFQFGGQKAKIGLNGHVADLCCLEESMNVDLKPHLLSSDSSVEVPLHEDHTPQGSSSPKCRNGMVHFPVSRDDDEKSSGCTQPCYIPSKSIRSQRIGDRRIRKLLASKFWKVSPTLLKDEEFSNTDEEVKPVFRSRKMCYTRQRSQRCSFKRRKLFERGLMSTSDGTITSEGIYCSPEMGIKGDLSCSPANAHGGNAASSSVTGQKTSFESKDYNVKLSIKSFKVPELFIEIPEKATVGSLKRTVVEAVTAILCGGFRVGALLQGKKLRDDNKTLLQAGISHGDKLDSLAFTLEPKPSSQAPKKLTTNTEDTHFRPVCDGPEPLKGLPAIPASDAVMVDACTDPQPLATAGNCVESDHDSAPSPPDTASAEKNIPESKALVAVPTMMDVDALAVVPFHRKSRRAETAPRRIRRPFSVLEVEALVQAVEKLGTGRWRDVKLRAFENAKHRTYVDLKDKWKTLVHTAKIAPQQRRGEPVPQELLDRVLSANGYWSQHQAKLQVKQQQQPEPLLLA</sequence>
<evidence type="ECO:0000259" key="5">
    <source>
        <dbReference type="PROSITE" id="PS51294"/>
    </source>
</evidence>
<dbReference type="InterPro" id="IPR009057">
    <property type="entry name" value="Homeodomain-like_sf"/>
</dbReference>
<protein>
    <submittedName>
        <fullName evidence="6">Telomere repeat-binding protein 3</fullName>
    </submittedName>
</protein>
<dbReference type="InterPro" id="IPR001005">
    <property type="entry name" value="SANT/Myb"/>
</dbReference>
<proteinExistence type="predicted"/>
<dbReference type="SMART" id="SM00717">
    <property type="entry name" value="SANT"/>
    <property type="match status" value="1"/>
</dbReference>
<dbReference type="InterPro" id="IPR000626">
    <property type="entry name" value="Ubiquitin-like_dom"/>
</dbReference>
<keyword evidence="1" id="KW-0238">DNA-binding</keyword>
<evidence type="ECO:0000256" key="1">
    <source>
        <dbReference type="ARBA" id="ARBA00023125"/>
    </source>
</evidence>
<reference evidence="6" key="1">
    <citation type="submission" date="2015-07" db="EMBL/GenBank/DDBJ databases">
        <title>Transcriptome Assembly of Anthurium amnicola.</title>
        <authorList>
            <person name="Suzuki J."/>
        </authorList>
    </citation>
    <scope>NUCLEOTIDE SEQUENCE</scope>
</reference>
<dbReference type="InterPro" id="IPR057625">
    <property type="entry name" value="TPR1-6-like_ubiquitin"/>
</dbReference>
<dbReference type="AlphaFoldDB" id="A0A1D1XW28"/>
<organism evidence="6">
    <name type="scientific">Anthurium amnicola</name>
    <dbReference type="NCBI Taxonomy" id="1678845"/>
    <lineage>
        <taxon>Eukaryota</taxon>
        <taxon>Viridiplantae</taxon>
        <taxon>Streptophyta</taxon>
        <taxon>Embryophyta</taxon>
        <taxon>Tracheophyta</taxon>
        <taxon>Spermatophyta</taxon>
        <taxon>Magnoliopsida</taxon>
        <taxon>Liliopsida</taxon>
        <taxon>Araceae</taxon>
        <taxon>Pothoideae</taxon>
        <taxon>Potheae</taxon>
        <taxon>Anthurium</taxon>
    </lineage>
</organism>
<dbReference type="InterPro" id="IPR017930">
    <property type="entry name" value="Myb_dom"/>
</dbReference>
<accession>A0A1D1XW28</accession>
<dbReference type="SUPFAM" id="SSF46689">
    <property type="entry name" value="Homeodomain-like"/>
    <property type="match status" value="1"/>
</dbReference>
<evidence type="ECO:0000259" key="3">
    <source>
        <dbReference type="PROSITE" id="PS50053"/>
    </source>
</evidence>
<feature type="domain" description="HTH myb-type" evidence="5">
    <location>
        <begin position="604"/>
        <end position="663"/>
    </location>
</feature>
<evidence type="ECO:0000259" key="4">
    <source>
        <dbReference type="PROSITE" id="PS50090"/>
    </source>
</evidence>